<name>A0A7W6AE26_9SPHN</name>
<accession>A0A7W6AE26</accession>
<dbReference type="RefSeq" id="WP_240456108.1">
    <property type="nucleotide sequence ID" value="NZ_JACIDH010000016.1"/>
</dbReference>
<dbReference type="Gene3D" id="2.40.160.20">
    <property type="match status" value="1"/>
</dbReference>
<feature type="domain" description="Outer membrane protein beta-barrel" evidence="6">
    <location>
        <begin position="13"/>
        <end position="204"/>
    </location>
</feature>
<keyword evidence="2 5" id="KW-0732">Signal</keyword>
<comment type="subcellular location">
    <subcellularLocation>
        <location evidence="1">Membrane</location>
    </subcellularLocation>
</comment>
<evidence type="ECO:0000259" key="6">
    <source>
        <dbReference type="Pfam" id="PF13505"/>
    </source>
</evidence>
<gene>
    <name evidence="7" type="ORF">GGR48_002910</name>
</gene>
<protein>
    <submittedName>
        <fullName evidence="7">Outer membrane immunogenic protein</fullName>
    </submittedName>
</protein>
<dbReference type="InterPro" id="IPR051692">
    <property type="entry name" value="OMP-like"/>
</dbReference>
<evidence type="ECO:0000313" key="7">
    <source>
        <dbReference type="EMBL" id="MBB3880464.1"/>
    </source>
</evidence>
<dbReference type="SUPFAM" id="SSF56925">
    <property type="entry name" value="OMPA-like"/>
    <property type="match status" value="1"/>
</dbReference>
<keyword evidence="3" id="KW-0472">Membrane</keyword>
<dbReference type="AlphaFoldDB" id="A0A7W6AE26"/>
<dbReference type="PANTHER" id="PTHR34001:SF3">
    <property type="entry name" value="BLL7405 PROTEIN"/>
    <property type="match status" value="1"/>
</dbReference>
<feature type="signal peptide" evidence="5">
    <location>
        <begin position="1"/>
        <end position="23"/>
    </location>
</feature>
<dbReference type="GO" id="GO:0016020">
    <property type="term" value="C:membrane"/>
    <property type="evidence" value="ECO:0007669"/>
    <property type="project" value="UniProtKB-SubCell"/>
</dbReference>
<evidence type="ECO:0000256" key="5">
    <source>
        <dbReference type="SAM" id="SignalP"/>
    </source>
</evidence>
<dbReference type="InterPro" id="IPR011250">
    <property type="entry name" value="OMP/PagP_B-barrel"/>
</dbReference>
<comment type="caution">
    <text evidence="7">The sequence shown here is derived from an EMBL/GenBank/DDBJ whole genome shotgun (WGS) entry which is preliminary data.</text>
</comment>
<organism evidence="7 8">
    <name type="scientific">Sphingomonas pseudosanguinis</name>
    <dbReference type="NCBI Taxonomy" id="413712"/>
    <lineage>
        <taxon>Bacteria</taxon>
        <taxon>Pseudomonadati</taxon>
        <taxon>Pseudomonadota</taxon>
        <taxon>Alphaproteobacteria</taxon>
        <taxon>Sphingomonadales</taxon>
        <taxon>Sphingomonadaceae</taxon>
        <taxon>Sphingomonas</taxon>
    </lineage>
</organism>
<dbReference type="Proteomes" id="UP000538670">
    <property type="component" value="Unassembled WGS sequence"/>
</dbReference>
<evidence type="ECO:0000256" key="3">
    <source>
        <dbReference type="ARBA" id="ARBA00023136"/>
    </source>
</evidence>
<keyword evidence="8" id="KW-1185">Reference proteome</keyword>
<dbReference type="Pfam" id="PF13505">
    <property type="entry name" value="OMP_b-brl"/>
    <property type="match status" value="1"/>
</dbReference>
<proteinExistence type="inferred from homology"/>
<evidence type="ECO:0000256" key="1">
    <source>
        <dbReference type="ARBA" id="ARBA00004370"/>
    </source>
</evidence>
<dbReference type="InterPro" id="IPR027385">
    <property type="entry name" value="Beta-barrel_OMP"/>
</dbReference>
<evidence type="ECO:0000256" key="2">
    <source>
        <dbReference type="ARBA" id="ARBA00022729"/>
    </source>
</evidence>
<sequence length="204" mass="21274">MRKLMLATLATSAVLAAAAPAAAQTTTGQPFTGFRVEGLIGYDSLNDRQGQDSSSSDGVLYGAGIGYDIPAGPVILGAEGEISGSSSDTRSNGIRVPGDEFRLGAGRDLYAGARVGYAISPVALGYVKAGYTNAKFDARYTTAGVTTVNSQEVGGYRLGAGLEYAISPNTFVKGEYRYSHYDELDGVGINPNRHQLMAGLGLRF</sequence>
<dbReference type="EMBL" id="JACIDH010000016">
    <property type="protein sequence ID" value="MBB3880464.1"/>
    <property type="molecule type" value="Genomic_DNA"/>
</dbReference>
<comment type="similarity">
    <text evidence="4">Belongs to the Omp25/RopB family.</text>
</comment>
<evidence type="ECO:0000256" key="4">
    <source>
        <dbReference type="ARBA" id="ARBA00038306"/>
    </source>
</evidence>
<evidence type="ECO:0000313" key="8">
    <source>
        <dbReference type="Proteomes" id="UP000538670"/>
    </source>
</evidence>
<feature type="chain" id="PRO_5031418123" evidence="5">
    <location>
        <begin position="24"/>
        <end position="204"/>
    </location>
</feature>
<dbReference type="PANTHER" id="PTHR34001">
    <property type="entry name" value="BLL7405 PROTEIN"/>
    <property type="match status" value="1"/>
</dbReference>
<reference evidence="7 8" key="1">
    <citation type="submission" date="2020-08" db="EMBL/GenBank/DDBJ databases">
        <title>Genomic Encyclopedia of Type Strains, Phase IV (KMG-IV): sequencing the most valuable type-strain genomes for metagenomic binning, comparative biology and taxonomic classification.</title>
        <authorList>
            <person name="Goeker M."/>
        </authorList>
    </citation>
    <scope>NUCLEOTIDE SEQUENCE [LARGE SCALE GENOMIC DNA]</scope>
    <source>
        <strain evidence="7 8">DSM 19512</strain>
    </source>
</reference>